<dbReference type="Proteomes" id="UP000251197">
    <property type="component" value="Unassembled WGS sequence"/>
</dbReference>
<organism evidence="1 2">
    <name type="scientific">Cedecea neteri</name>
    <dbReference type="NCBI Taxonomy" id="158822"/>
    <lineage>
        <taxon>Bacteria</taxon>
        <taxon>Pseudomonadati</taxon>
        <taxon>Pseudomonadota</taxon>
        <taxon>Gammaproteobacteria</taxon>
        <taxon>Enterobacterales</taxon>
        <taxon>Enterobacteriaceae</taxon>
        <taxon>Cedecea</taxon>
    </lineage>
</organism>
<evidence type="ECO:0000313" key="1">
    <source>
        <dbReference type="EMBL" id="SQC91973.1"/>
    </source>
</evidence>
<dbReference type="AlphaFoldDB" id="A0A2X3J7I4"/>
<evidence type="ECO:0000313" key="2">
    <source>
        <dbReference type="Proteomes" id="UP000251197"/>
    </source>
</evidence>
<accession>A0A2X3J7I4</accession>
<dbReference type="EMBL" id="UAVU01000009">
    <property type="protein sequence ID" value="SQC91973.1"/>
    <property type="molecule type" value="Genomic_DNA"/>
</dbReference>
<protein>
    <submittedName>
        <fullName evidence="1">Uncharacterized protein</fullName>
    </submittedName>
</protein>
<name>A0A2X3J7I4_9ENTR</name>
<sequence>MYPDTVALVSALHCAGAFTGKSSSKKLFLGVTNCTAASFACMPGAGYQKPYLMPSIAFVLLYPLSPNCWPTPTVSHARGREATGHGNHITQVAEERRLSGGFALARFSARGHGFYDKGRRCKSLSKPETVGRPCSPPGCPPPFQHCTGVFPDTARAAIVHHDIPFTACRTDVDPQYLFAFPFCVPRPYSVGWQGRPRFRAFARGNSTAAVCPSQPASVLSDSTTALQGIYFLLAVQRKMVHGFRRQVSIGNIS</sequence>
<reference evidence="1 2" key="1">
    <citation type="submission" date="2018-06" db="EMBL/GenBank/DDBJ databases">
        <authorList>
            <consortium name="Pathogen Informatics"/>
            <person name="Doyle S."/>
        </authorList>
    </citation>
    <scope>NUCLEOTIDE SEQUENCE [LARGE SCALE GENOMIC DNA]</scope>
    <source>
        <strain evidence="1 2">NCTC12120</strain>
    </source>
</reference>
<proteinExistence type="predicted"/>
<gene>
    <name evidence="1" type="ORF">NCTC12120_05155</name>
</gene>